<evidence type="ECO:0000313" key="7">
    <source>
        <dbReference type="EMBL" id="GFN88718.1"/>
    </source>
</evidence>
<dbReference type="GO" id="GO:0007165">
    <property type="term" value="P:signal transduction"/>
    <property type="evidence" value="ECO:0007669"/>
    <property type="project" value="TreeGrafter"/>
</dbReference>
<dbReference type="PANTHER" id="PTHR44755">
    <property type="entry name" value="NATRIURETIC PEPTIDE RECEPTOR 3-RELATED"/>
    <property type="match status" value="1"/>
</dbReference>
<keyword evidence="5" id="KW-0732">Signal</keyword>
<dbReference type="InterPro" id="IPR028082">
    <property type="entry name" value="Peripla_BP_I"/>
</dbReference>
<evidence type="ECO:0000256" key="2">
    <source>
        <dbReference type="ARBA" id="ARBA00022692"/>
    </source>
</evidence>
<protein>
    <submittedName>
        <fullName evidence="7">Atrial natriuretic peptide clearance receptor</fullName>
    </submittedName>
</protein>
<feature type="domain" description="Receptor ligand binding region" evidence="6">
    <location>
        <begin position="91"/>
        <end position="222"/>
    </location>
</feature>
<proteinExistence type="predicted"/>
<evidence type="ECO:0000259" key="6">
    <source>
        <dbReference type="Pfam" id="PF01094"/>
    </source>
</evidence>
<keyword evidence="3" id="KW-1133">Transmembrane helix</keyword>
<dbReference type="AlphaFoldDB" id="A0AAV3Z3Z2"/>
<dbReference type="InterPro" id="IPR052612">
    <property type="entry name" value="ANP_Clearance_Receptor"/>
</dbReference>
<dbReference type="Gene3D" id="3.40.50.2300">
    <property type="match status" value="1"/>
</dbReference>
<feature type="signal peptide" evidence="5">
    <location>
        <begin position="1"/>
        <end position="26"/>
    </location>
</feature>
<gene>
    <name evidence="7" type="ORF">PoB_001522400</name>
</gene>
<keyword evidence="7" id="KW-0675">Receptor</keyword>
<evidence type="ECO:0000313" key="8">
    <source>
        <dbReference type="Proteomes" id="UP000735302"/>
    </source>
</evidence>
<evidence type="ECO:0000256" key="5">
    <source>
        <dbReference type="SAM" id="SignalP"/>
    </source>
</evidence>
<feature type="chain" id="PRO_5043831192" evidence="5">
    <location>
        <begin position="27"/>
        <end position="316"/>
    </location>
</feature>
<accession>A0AAV3Z3Z2</accession>
<dbReference type="GO" id="GO:0017046">
    <property type="term" value="F:peptide hormone binding"/>
    <property type="evidence" value="ECO:0007669"/>
    <property type="project" value="TreeGrafter"/>
</dbReference>
<dbReference type="Proteomes" id="UP000735302">
    <property type="component" value="Unassembled WGS sequence"/>
</dbReference>
<dbReference type="InterPro" id="IPR001828">
    <property type="entry name" value="ANF_lig-bd_rcpt"/>
</dbReference>
<sequence length="316" mass="35032">MLRVGLIQMFTILWIVLLGVHGFSYAQTIFSEISTTGSPSKPDTGSSETDIVSAAAQNGGSDATTRSDDVMYLCVLAPIDEYWMFSQKRILPAVSVAVDKVVAMETLPNIELKVVVGDSKCNARDGPINAFKYYYILKQVSVFLGPVCDYSLAPVARYAPVWALPVISPGGFAHDLASKRGSNPEYPTLTRLGVTFNGLSNSVLGITTGHFRWKKVKVIYEPLAKNNIMPRFCYLAAAALINVTKEIGGLEHDFFIYVPDRKKRRDKDRMRHREKEGRHDERETKHGNDEFADLLLTEVGNIYGSKFVANCGLSLL</sequence>
<name>A0AAV3Z3Z2_9GAST</name>
<dbReference type="PANTHER" id="PTHR44755:SF11">
    <property type="entry name" value="ATRIAL NATRIURETIC PEPTIDE RECEPTOR 3 ISOFORM X1"/>
    <property type="match status" value="1"/>
</dbReference>
<evidence type="ECO:0000256" key="3">
    <source>
        <dbReference type="ARBA" id="ARBA00022989"/>
    </source>
</evidence>
<dbReference type="EMBL" id="BLXT01001881">
    <property type="protein sequence ID" value="GFN88718.1"/>
    <property type="molecule type" value="Genomic_DNA"/>
</dbReference>
<dbReference type="Pfam" id="PF01094">
    <property type="entry name" value="ANF_receptor"/>
    <property type="match status" value="1"/>
</dbReference>
<keyword evidence="4" id="KW-0472">Membrane</keyword>
<dbReference type="GO" id="GO:0016020">
    <property type="term" value="C:membrane"/>
    <property type="evidence" value="ECO:0007669"/>
    <property type="project" value="UniProtKB-SubCell"/>
</dbReference>
<evidence type="ECO:0000256" key="4">
    <source>
        <dbReference type="ARBA" id="ARBA00023136"/>
    </source>
</evidence>
<comment type="caution">
    <text evidence="7">The sequence shown here is derived from an EMBL/GenBank/DDBJ whole genome shotgun (WGS) entry which is preliminary data.</text>
</comment>
<comment type="subcellular location">
    <subcellularLocation>
        <location evidence="1">Membrane</location>
    </subcellularLocation>
</comment>
<reference evidence="7 8" key="1">
    <citation type="journal article" date="2021" name="Elife">
        <title>Chloroplast acquisition without the gene transfer in kleptoplastic sea slugs, Plakobranchus ocellatus.</title>
        <authorList>
            <person name="Maeda T."/>
            <person name="Takahashi S."/>
            <person name="Yoshida T."/>
            <person name="Shimamura S."/>
            <person name="Takaki Y."/>
            <person name="Nagai Y."/>
            <person name="Toyoda A."/>
            <person name="Suzuki Y."/>
            <person name="Arimoto A."/>
            <person name="Ishii H."/>
            <person name="Satoh N."/>
            <person name="Nishiyama T."/>
            <person name="Hasebe M."/>
            <person name="Maruyama T."/>
            <person name="Minagawa J."/>
            <person name="Obokata J."/>
            <person name="Shigenobu S."/>
        </authorList>
    </citation>
    <scope>NUCLEOTIDE SEQUENCE [LARGE SCALE GENOMIC DNA]</scope>
</reference>
<keyword evidence="2" id="KW-0812">Transmembrane</keyword>
<dbReference type="GO" id="GO:0038023">
    <property type="term" value="F:signaling receptor activity"/>
    <property type="evidence" value="ECO:0007669"/>
    <property type="project" value="TreeGrafter"/>
</dbReference>
<evidence type="ECO:0000256" key="1">
    <source>
        <dbReference type="ARBA" id="ARBA00004370"/>
    </source>
</evidence>
<organism evidence="7 8">
    <name type="scientific">Plakobranchus ocellatus</name>
    <dbReference type="NCBI Taxonomy" id="259542"/>
    <lineage>
        <taxon>Eukaryota</taxon>
        <taxon>Metazoa</taxon>
        <taxon>Spiralia</taxon>
        <taxon>Lophotrochozoa</taxon>
        <taxon>Mollusca</taxon>
        <taxon>Gastropoda</taxon>
        <taxon>Heterobranchia</taxon>
        <taxon>Euthyneura</taxon>
        <taxon>Panpulmonata</taxon>
        <taxon>Sacoglossa</taxon>
        <taxon>Placobranchoidea</taxon>
        <taxon>Plakobranchidae</taxon>
        <taxon>Plakobranchus</taxon>
    </lineage>
</organism>
<dbReference type="SUPFAM" id="SSF53822">
    <property type="entry name" value="Periplasmic binding protein-like I"/>
    <property type="match status" value="1"/>
</dbReference>
<keyword evidence="8" id="KW-1185">Reference proteome</keyword>